<dbReference type="InterPro" id="IPR033658">
    <property type="entry name" value="GRX_PICOT-like"/>
</dbReference>
<keyword evidence="4" id="KW-0411">Iron-sulfur</keyword>
<dbReference type="FunFam" id="3.40.30.10:FF:000012">
    <property type="entry name" value="Monothiol glutaredoxin"/>
    <property type="match status" value="1"/>
</dbReference>
<dbReference type="GO" id="GO:0005829">
    <property type="term" value="C:cytosol"/>
    <property type="evidence" value="ECO:0007669"/>
    <property type="project" value="TreeGrafter"/>
</dbReference>
<dbReference type="EMBL" id="KN832086">
    <property type="protein sequence ID" value="KIN94771.1"/>
    <property type="molecule type" value="Genomic_DNA"/>
</dbReference>
<dbReference type="CDD" id="cd02984">
    <property type="entry name" value="TRX_PICOT"/>
    <property type="match status" value="1"/>
</dbReference>
<gene>
    <name evidence="7" type="ORF">M404DRAFT_1008052</name>
</gene>
<reference evidence="8" key="2">
    <citation type="submission" date="2015-01" db="EMBL/GenBank/DDBJ databases">
        <title>Evolutionary Origins and Diversification of the Mycorrhizal Mutualists.</title>
        <authorList>
            <consortium name="DOE Joint Genome Institute"/>
            <consortium name="Mycorrhizal Genomics Consortium"/>
            <person name="Kohler A."/>
            <person name="Kuo A."/>
            <person name="Nagy L.G."/>
            <person name="Floudas D."/>
            <person name="Copeland A."/>
            <person name="Barry K.W."/>
            <person name="Cichocki N."/>
            <person name="Veneault-Fourrey C."/>
            <person name="LaButti K."/>
            <person name="Lindquist E.A."/>
            <person name="Lipzen A."/>
            <person name="Lundell T."/>
            <person name="Morin E."/>
            <person name="Murat C."/>
            <person name="Riley R."/>
            <person name="Ohm R."/>
            <person name="Sun H."/>
            <person name="Tunlid A."/>
            <person name="Henrissat B."/>
            <person name="Grigoriev I.V."/>
            <person name="Hibbett D.S."/>
            <person name="Martin F."/>
        </authorList>
    </citation>
    <scope>NUCLEOTIDE SEQUENCE [LARGE SCALE GENOMIC DNA]</scope>
    <source>
        <strain evidence="8">Marx 270</strain>
    </source>
</reference>
<dbReference type="PANTHER" id="PTHR10293:SF73">
    <property type="entry name" value="GLUTAREDOXIN-3"/>
    <property type="match status" value="1"/>
</dbReference>
<evidence type="ECO:0000256" key="5">
    <source>
        <dbReference type="ARBA" id="ARBA00055846"/>
    </source>
</evidence>
<evidence type="ECO:0000256" key="2">
    <source>
        <dbReference type="ARBA" id="ARBA00022723"/>
    </source>
</evidence>
<dbReference type="GO" id="GO:0005634">
    <property type="term" value="C:nucleus"/>
    <property type="evidence" value="ECO:0007669"/>
    <property type="project" value="TreeGrafter"/>
</dbReference>
<dbReference type="PANTHER" id="PTHR10293">
    <property type="entry name" value="GLUTAREDOXIN FAMILY MEMBER"/>
    <property type="match status" value="1"/>
</dbReference>
<dbReference type="OrthoDB" id="415696at2759"/>
<evidence type="ECO:0000256" key="3">
    <source>
        <dbReference type="ARBA" id="ARBA00023004"/>
    </source>
</evidence>
<dbReference type="GO" id="GO:0051537">
    <property type="term" value="F:2 iron, 2 sulfur cluster binding"/>
    <property type="evidence" value="ECO:0007669"/>
    <property type="project" value="TreeGrafter"/>
</dbReference>
<accession>A0A0C3JAS3</accession>
<reference evidence="7 8" key="1">
    <citation type="submission" date="2014-04" db="EMBL/GenBank/DDBJ databases">
        <authorList>
            <consortium name="DOE Joint Genome Institute"/>
            <person name="Kuo A."/>
            <person name="Kohler A."/>
            <person name="Costa M.D."/>
            <person name="Nagy L.G."/>
            <person name="Floudas D."/>
            <person name="Copeland A."/>
            <person name="Barry K.W."/>
            <person name="Cichocki N."/>
            <person name="Veneault-Fourrey C."/>
            <person name="LaButti K."/>
            <person name="Lindquist E.A."/>
            <person name="Lipzen A."/>
            <person name="Lundell T."/>
            <person name="Morin E."/>
            <person name="Murat C."/>
            <person name="Sun H."/>
            <person name="Tunlid A."/>
            <person name="Henrissat B."/>
            <person name="Grigoriev I.V."/>
            <person name="Hibbett D.S."/>
            <person name="Martin F."/>
            <person name="Nordberg H.P."/>
            <person name="Cantor M.N."/>
            <person name="Hua S.X."/>
        </authorList>
    </citation>
    <scope>NUCLEOTIDE SEQUENCE [LARGE SCALE GENOMIC DNA]</scope>
    <source>
        <strain evidence="7 8">Marx 270</strain>
    </source>
</reference>
<comment type="similarity">
    <text evidence="1">Belongs to the glutaredoxin family. Monothiol subfamily.</text>
</comment>
<evidence type="ECO:0000313" key="8">
    <source>
        <dbReference type="Proteomes" id="UP000054217"/>
    </source>
</evidence>
<keyword evidence="8" id="KW-1185">Reference proteome</keyword>
<dbReference type="Proteomes" id="UP000054217">
    <property type="component" value="Unassembled WGS sequence"/>
</dbReference>
<feature type="domain" description="Thioredoxin" evidence="6">
    <location>
        <begin position="1"/>
        <end position="112"/>
    </location>
</feature>
<proteinExistence type="inferred from homology"/>
<evidence type="ECO:0000256" key="4">
    <source>
        <dbReference type="ARBA" id="ARBA00023014"/>
    </source>
</evidence>
<dbReference type="InterPro" id="IPR013766">
    <property type="entry name" value="Thioredoxin_domain"/>
</dbReference>
<dbReference type="GO" id="GO:0015036">
    <property type="term" value="F:disulfide oxidoreductase activity"/>
    <property type="evidence" value="ECO:0007669"/>
    <property type="project" value="UniProtKB-ARBA"/>
</dbReference>
<keyword evidence="2" id="KW-0479">Metal-binding</keyword>
<dbReference type="Pfam" id="PF00462">
    <property type="entry name" value="Glutaredoxin"/>
    <property type="match status" value="1"/>
</dbReference>
<evidence type="ECO:0000259" key="6">
    <source>
        <dbReference type="PROSITE" id="PS51352"/>
    </source>
</evidence>
<dbReference type="FunCoup" id="A0A0C3JAS3">
    <property type="interactions" value="452"/>
</dbReference>
<dbReference type="HOGENOM" id="CLU_026126_12_0_1"/>
<dbReference type="Pfam" id="PF00085">
    <property type="entry name" value="Thioredoxin"/>
    <property type="match status" value="1"/>
</dbReference>
<dbReference type="STRING" id="870435.A0A0C3JAS3"/>
<dbReference type="InParanoid" id="A0A0C3JAS3"/>
<organism evidence="7 8">
    <name type="scientific">Pisolithus tinctorius Marx 270</name>
    <dbReference type="NCBI Taxonomy" id="870435"/>
    <lineage>
        <taxon>Eukaryota</taxon>
        <taxon>Fungi</taxon>
        <taxon>Dikarya</taxon>
        <taxon>Basidiomycota</taxon>
        <taxon>Agaricomycotina</taxon>
        <taxon>Agaricomycetes</taxon>
        <taxon>Agaricomycetidae</taxon>
        <taxon>Boletales</taxon>
        <taxon>Sclerodermatineae</taxon>
        <taxon>Pisolithaceae</taxon>
        <taxon>Pisolithus</taxon>
    </lineage>
</organism>
<evidence type="ECO:0000256" key="1">
    <source>
        <dbReference type="ARBA" id="ARBA00009630"/>
    </source>
</evidence>
<name>A0A0C3JAS3_PISTI</name>
<dbReference type="GO" id="GO:0006879">
    <property type="term" value="P:intracellular iron ion homeostasis"/>
    <property type="evidence" value="ECO:0007669"/>
    <property type="project" value="TreeGrafter"/>
</dbReference>
<dbReference type="FunFam" id="3.40.30.10:FF:000092">
    <property type="entry name" value="Monothiol glutaredoxin"/>
    <property type="match status" value="1"/>
</dbReference>
<dbReference type="InterPro" id="IPR004480">
    <property type="entry name" value="Monothiol_GRX-rel"/>
</dbReference>
<comment type="function">
    <text evidence="5">Monothiol glutaredoxin involved in the biogenesis of iron-sulfur clusters. Binds one iron-sulfur cluster per dimer. The iron-sulfur cluster is bound between subunits, and is complexed by a bound glutathione and a cysteine residue from each subunit.</text>
</comment>
<keyword evidence="3" id="KW-0408">Iron</keyword>
<dbReference type="CDD" id="cd03028">
    <property type="entry name" value="GRX_PICOT_like"/>
    <property type="match status" value="1"/>
</dbReference>
<dbReference type="SUPFAM" id="SSF52833">
    <property type="entry name" value="Thioredoxin-like"/>
    <property type="match status" value="2"/>
</dbReference>
<dbReference type="Gene3D" id="3.40.30.10">
    <property type="entry name" value="Glutaredoxin"/>
    <property type="match status" value="2"/>
</dbReference>
<evidence type="ECO:0000313" key="7">
    <source>
        <dbReference type="EMBL" id="KIN94771.1"/>
    </source>
</evidence>
<dbReference type="GO" id="GO:0046872">
    <property type="term" value="F:metal ion binding"/>
    <property type="evidence" value="ECO:0007669"/>
    <property type="project" value="UniProtKB-KW"/>
</dbReference>
<sequence length="234" mass="25897">MAQADNSVHEITSTKQFQDLLSADLNRVSLINFWAPWAEPCKQMNNVVMGLAKKYPQVLVLQVQAEEQEDISESFDVVSVPTVLLLRGHTLLNRIVGADASELTNAISRHLSGASSLSKPSSSPDGEESDEQLVTRVKQIMNQSKVVLFMKGSPDAPRCGFSRQAVGLLSDQKVEFTHFDILGDEKVRQRLKQLNDWPTYPQIIVNGELVGGLDILKETVETGEFQKMLESTSA</sequence>
<dbReference type="InterPro" id="IPR002109">
    <property type="entry name" value="Glutaredoxin"/>
</dbReference>
<dbReference type="PROSITE" id="PS51354">
    <property type="entry name" value="GLUTAREDOXIN_2"/>
    <property type="match status" value="1"/>
</dbReference>
<dbReference type="PROSITE" id="PS51352">
    <property type="entry name" value="THIOREDOXIN_2"/>
    <property type="match status" value="1"/>
</dbReference>
<dbReference type="AlphaFoldDB" id="A0A0C3JAS3"/>
<protein>
    <recommendedName>
        <fullName evidence="6">Thioredoxin domain-containing protein</fullName>
    </recommendedName>
</protein>
<dbReference type="InterPro" id="IPR036249">
    <property type="entry name" value="Thioredoxin-like_sf"/>
</dbReference>